<evidence type="ECO:0000256" key="1">
    <source>
        <dbReference type="ARBA" id="ARBA00022679"/>
    </source>
</evidence>
<protein>
    <submittedName>
        <fullName evidence="2">Glycosyl transferase</fullName>
    </submittedName>
</protein>
<dbReference type="InterPro" id="IPR051706">
    <property type="entry name" value="Glycosyltransferase_domain"/>
</dbReference>
<gene>
    <name evidence="2" type="ORF">CYJ41_03690</name>
</gene>
<dbReference type="RefSeq" id="WP_101637043.1">
    <property type="nucleotide sequence ID" value="NZ_CAUPEY010000002.1"/>
</dbReference>
<dbReference type="PANTHER" id="PTHR32385:SF15">
    <property type="entry name" value="INOSITOL PHOSPHOCERAMIDE MANNOSYLTRANSFERASE 1"/>
    <property type="match status" value="1"/>
</dbReference>
<dbReference type="SUPFAM" id="SSF53448">
    <property type="entry name" value="Nucleotide-diphospho-sugar transferases"/>
    <property type="match status" value="1"/>
</dbReference>
<dbReference type="AlphaFoldDB" id="A0A2I1NAQ8"/>
<dbReference type="PANTHER" id="PTHR32385">
    <property type="entry name" value="MANNOSYL PHOSPHORYLINOSITOL CERAMIDE SYNTHASE"/>
    <property type="match status" value="1"/>
</dbReference>
<sequence>MIPKKIHFVWFGRNPLDELTLKCIESWKKYCPDYEIKKWDENSFDFSINLYAKEAYSAKKWAFVSDYARLKILYDEGGIYLDSDMEILKNLDIFLKNELFAGFEGDKFINAAILGSVKSHPILKQMLKSYENDKFILDSNLYNERTIVERFSKILKSNSFKLNNKTQIINKVAIYKSDFFYPKNLEKNTIYITENSASIHHFSSSWYSKFSTKKSKSLAKLKAVFGNKLGLLLYRFYSIYLYIKEYGFKKFLALLVKKIKDRI</sequence>
<reference evidence="2 3" key="1">
    <citation type="submission" date="2017-12" db="EMBL/GenBank/DDBJ databases">
        <title>Phylogenetic diversity of female urinary microbiome.</title>
        <authorList>
            <person name="Thomas-White K."/>
            <person name="Wolfe A.J."/>
        </authorList>
    </citation>
    <scope>NUCLEOTIDE SEQUENCE [LARGE SCALE GENOMIC DNA]</scope>
    <source>
        <strain evidence="2 3">UMB0112</strain>
    </source>
</reference>
<dbReference type="Pfam" id="PF04488">
    <property type="entry name" value="Gly_transf_sug"/>
    <property type="match status" value="1"/>
</dbReference>
<dbReference type="Gene3D" id="3.90.550.20">
    <property type="match status" value="1"/>
</dbReference>
<dbReference type="InterPro" id="IPR007577">
    <property type="entry name" value="GlycoTrfase_DXD_sugar-bd_CS"/>
</dbReference>
<evidence type="ECO:0000313" key="3">
    <source>
        <dbReference type="Proteomes" id="UP000234639"/>
    </source>
</evidence>
<dbReference type="GO" id="GO:0016020">
    <property type="term" value="C:membrane"/>
    <property type="evidence" value="ECO:0007669"/>
    <property type="project" value="GOC"/>
</dbReference>
<organism evidence="2 3">
    <name type="scientific">Campylobacter ureolyticus</name>
    <dbReference type="NCBI Taxonomy" id="827"/>
    <lineage>
        <taxon>Bacteria</taxon>
        <taxon>Pseudomonadati</taxon>
        <taxon>Campylobacterota</taxon>
        <taxon>Epsilonproteobacteria</taxon>
        <taxon>Campylobacterales</taxon>
        <taxon>Campylobacteraceae</taxon>
        <taxon>Campylobacter</taxon>
    </lineage>
</organism>
<dbReference type="InterPro" id="IPR029044">
    <property type="entry name" value="Nucleotide-diphossugar_trans"/>
</dbReference>
<name>A0A2I1NAQ8_9BACT</name>
<comment type="caution">
    <text evidence="2">The sequence shown here is derived from an EMBL/GenBank/DDBJ whole genome shotgun (WGS) entry which is preliminary data.</text>
</comment>
<dbReference type="GO" id="GO:0000030">
    <property type="term" value="F:mannosyltransferase activity"/>
    <property type="evidence" value="ECO:0007669"/>
    <property type="project" value="TreeGrafter"/>
</dbReference>
<accession>A0A2I1NAQ8</accession>
<keyword evidence="1 2" id="KW-0808">Transferase</keyword>
<dbReference type="EMBL" id="PKHU01000003">
    <property type="protein sequence ID" value="PKZ29467.1"/>
    <property type="molecule type" value="Genomic_DNA"/>
</dbReference>
<dbReference type="Proteomes" id="UP000234639">
    <property type="component" value="Unassembled WGS sequence"/>
</dbReference>
<evidence type="ECO:0000313" key="2">
    <source>
        <dbReference type="EMBL" id="PKZ29467.1"/>
    </source>
</evidence>
<dbReference type="GO" id="GO:0051999">
    <property type="term" value="P:mannosyl-inositol phosphorylceramide biosynthetic process"/>
    <property type="evidence" value="ECO:0007669"/>
    <property type="project" value="TreeGrafter"/>
</dbReference>
<proteinExistence type="predicted"/>